<dbReference type="InterPro" id="IPR029021">
    <property type="entry name" value="Prot-tyrosine_phosphatase-like"/>
</dbReference>
<name>A0ABU3SSH8_9ALTE</name>
<sequence>MHIAYLYCLVAVLALLCGYTASISYFSIIFYWISSSFFLVFIAYMLEAPSIFRKKRDGTIPFYIRWLFVPFLFAVQLYNSWARKNDKVPAIQKIDHNLYLACRLFPSDMDTLQNRKVGAILDVTAEFDGLDWSANNEELSYLNVPVLDHQSPSPSQLLECVNWIENHLANNTGVVVHCALGRGRSVLVMAAFLLSKNQHWTVSDALQAIQGIRSSAGLNTSQLRMLAKTHEQGLLAQKSSIALIANPVSGGGKWPANKKQILQHLSPHFSISVYETSKTISARELTQKAIAQGHKTIVGCGGDGTINEVASALINSRLSLGIIPLGTTNALSHVLHGTMSKVFPIDICCEAIVQGQTRTIDTAKCNDESMLLMVSLGFGQKMIESASREQKNDNGQLAYVKGLWQAVQSDEAFSIELSIDDKAPVMLDTTSLVVANSAPFSSILAQGNGAPDNTDGQLDMTCLPKSDVLGGQFTQLTKLAASGLTEDKMNETAFVCQAKKYG</sequence>
<dbReference type="RefSeq" id="WP_316024675.1">
    <property type="nucleotide sequence ID" value="NZ_JAWDIO010000002.1"/>
</dbReference>
<accession>A0ABU3SSH8</accession>
<dbReference type="GO" id="GO:0016301">
    <property type="term" value="F:kinase activity"/>
    <property type="evidence" value="ECO:0007669"/>
    <property type="project" value="UniProtKB-KW"/>
</dbReference>
<keyword evidence="1" id="KW-1133">Transmembrane helix</keyword>
<dbReference type="InterPro" id="IPR020422">
    <property type="entry name" value="TYR_PHOSPHATASE_DUAL_dom"/>
</dbReference>
<dbReference type="Gene3D" id="2.60.200.40">
    <property type="match status" value="1"/>
</dbReference>
<dbReference type="Gene3D" id="3.90.190.10">
    <property type="entry name" value="Protein tyrosine phosphatase superfamily"/>
    <property type="match status" value="1"/>
</dbReference>
<keyword evidence="1" id="KW-0472">Membrane</keyword>
<dbReference type="EMBL" id="JAWDIO010000002">
    <property type="protein sequence ID" value="MDU0352976.1"/>
    <property type="molecule type" value="Genomic_DNA"/>
</dbReference>
<dbReference type="SMART" id="SM00046">
    <property type="entry name" value="DAGKc"/>
    <property type="match status" value="1"/>
</dbReference>
<dbReference type="InterPro" id="IPR000387">
    <property type="entry name" value="Tyr_Pase_dom"/>
</dbReference>
<protein>
    <submittedName>
        <fullName evidence="5">Diacylglycerol kinase family protein</fullName>
    </submittedName>
</protein>
<dbReference type="InterPro" id="IPR001206">
    <property type="entry name" value="Diacylglycerol_kinase_cat_dom"/>
</dbReference>
<feature type="domain" description="Tyrosine specific protein phosphatases" evidence="3">
    <location>
        <begin position="155"/>
        <end position="224"/>
    </location>
</feature>
<reference evidence="5 6" key="1">
    <citation type="submission" date="2023-10" db="EMBL/GenBank/DDBJ databases">
        <title>Glaciecola aquimarina strain GGW-M5 nov., isolated from a coastal seawater.</title>
        <authorList>
            <person name="Bayburt H."/>
            <person name="Kim J.M."/>
            <person name="Choi B.J."/>
            <person name="Jeon C.O."/>
        </authorList>
    </citation>
    <scope>NUCLEOTIDE SEQUENCE [LARGE SCALE GENOMIC DNA]</scope>
    <source>
        <strain evidence="5 6">KCTC 32108</strain>
    </source>
</reference>
<keyword evidence="6" id="KW-1185">Reference proteome</keyword>
<keyword evidence="1" id="KW-0812">Transmembrane</keyword>
<dbReference type="SUPFAM" id="SSF52799">
    <property type="entry name" value="(Phosphotyrosine protein) phosphatases II"/>
    <property type="match status" value="1"/>
</dbReference>
<dbReference type="Gene3D" id="3.40.50.10330">
    <property type="entry name" value="Probable inorganic polyphosphate/atp-NAD kinase, domain 1"/>
    <property type="match status" value="1"/>
</dbReference>
<dbReference type="InterPro" id="IPR017438">
    <property type="entry name" value="ATP-NAD_kinase_N"/>
</dbReference>
<dbReference type="Pfam" id="PF00781">
    <property type="entry name" value="DAGK_cat"/>
    <property type="match status" value="1"/>
</dbReference>
<keyword evidence="5" id="KW-0418">Kinase</keyword>
<organism evidence="5 6">
    <name type="scientific">Paraglaciecola aquimarina</name>
    <dbReference type="NCBI Taxonomy" id="1235557"/>
    <lineage>
        <taxon>Bacteria</taxon>
        <taxon>Pseudomonadati</taxon>
        <taxon>Pseudomonadota</taxon>
        <taxon>Gammaproteobacteria</taxon>
        <taxon>Alteromonadales</taxon>
        <taxon>Alteromonadaceae</taxon>
        <taxon>Paraglaciecola</taxon>
    </lineage>
</organism>
<dbReference type="SUPFAM" id="SSF111331">
    <property type="entry name" value="NAD kinase/diacylglycerol kinase-like"/>
    <property type="match status" value="1"/>
</dbReference>
<keyword evidence="5" id="KW-0808">Transferase</keyword>
<evidence type="ECO:0000259" key="2">
    <source>
        <dbReference type="PROSITE" id="PS50054"/>
    </source>
</evidence>
<dbReference type="NCBIfam" id="NF009025">
    <property type="entry name" value="PRK12361.1"/>
    <property type="match status" value="1"/>
</dbReference>
<comment type="caution">
    <text evidence="5">The sequence shown here is derived from an EMBL/GenBank/DDBJ whole genome shotgun (WGS) entry which is preliminary data.</text>
</comment>
<gene>
    <name evidence="5" type="ORF">RS130_02670</name>
</gene>
<dbReference type="PANTHER" id="PTHR47216:SF4">
    <property type="entry name" value="OS01G0859400 PROTEIN"/>
    <property type="match status" value="1"/>
</dbReference>
<dbReference type="PROSITE" id="PS50146">
    <property type="entry name" value="DAGK"/>
    <property type="match status" value="1"/>
</dbReference>
<evidence type="ECO:0000313" key="5">
    <source>
        <dbReference type="EMBL" id="MDU0352976.1"/>
    </source>
</evidence>
<dbReference type="Proteomes" id="UP001247805">
    <property type="component" value="Unassembled WGS sequence"/>
</dbReference>
<dbReference type="InterPro" id="IPR000340">
    <property type="entry name" value="Dual-sp_phosphatase_cat-dom"/>
</dbReference>
<evidence type="ECO:0000256" key="1">
    <source>
        <dbReference type="SAM" id="Phobius"/>
    </source>
</evidence>
<dbReference type="PROSITE" id="PS50054">
    <property type="entry name" value="TYR_PHOSPHATASE_DUAL"/>
    <property type="match status" value="1"/>
</dbReference>
<feature type="domain" description="DAGKc" evidence="4">
    <location>
        <begin position="236"/>
        <end position="369"/>
    </location>
</feature>
<dbReference type="PANTHER" id="PTHR47216">
    <property type="match status" value="1"/>
</dbReference>
<feature type="transmembrane region" description="Helical" evidence="1">
    <location>
        <begin position="28"/>
        <end position="46"/>
    </location>
</feature>
<evidence type="ECO:0000313" key="6">
    <source>
        <dbReference type="Proteomes" id="UP001247805"/>
    </source>
</evidence>
<feature type="transmembrane region" description="Helical" evidence="1">
    <location>
        <begin position="58"/>
        <end position="78"/>
    </location>
</feature>
<evidence type="ECO:0000259" key="3">
    <source>
        <dbReference type="PROSITE" id="PS50056"/>
    </source>
</evidence>
<proteinExistence type="predicted"/>
<feature type="domain" description="Tyrosine-protein phosphatase" evidence="2">
    <location>
        <begin position="88"/>
        <end position="235"/>
    </location>
</feature>
<dbReference type="PROSITE" id="PS50056">
    <property type="entry name" value="TYR_PHOSPHATASE_2"/>
    <property type="match status" value="1"/>
</dbReference>
<dbReference type="Pfam" id="PF00782">
    <property type="entry name" value="DSPc"/>
    <property type="match status" value="1"/>
</dbReference>
<dbReference type="InterPro" id="IPR016064">
    <property type="entry name" value="NAD/diacylglycerol_kinase_sf"/>
</dbReference>
<dbReference type="SMART" id="SM00195">
    <property type="entry name" value="DSPc"/>
    <property type="match status" value="1"/>
</dbReference>
<evidence type="ECO:0000259" key="4">
    <source>
        <dbReference type="PROSITE" id="PS50146"/>
    </source>
</evidence>